<evidence type="ECO:0000313" key="2">
    <source>
        <dbReference type="EMBL" id="ACD03548.1"/>
    </source>
</evidence>
<keyword evidence="1" id="KW-0472">Membrane</keyword>
<dbReference type="RefSeq" id="YP_001883417.1">
    <property type="nucleotide sequence ID" value="NC_010671.1"/>
</dbReference>
<keyword evidence="3" id="KW-1185">Reference proteome</keyword>
<sequence>MNNTPSILIPYLVVVLIVILFLFVQPLIVLVVTWWKSNFSDEYLRQNLPYATDISGFAGLPDIKRGDQLLGQAASGGQETCENGFYIGMTQMADVDCTSICNATSSKQFTYRYIDSNNIVVNNRYLRKGGWCLPTSLARCNLNISTAVKSLGKYECVSRYPQLLGGPYGNDIVGCAPNYEFDDNLRKLTYTNSVPSTLVIGGDLDERTPDGEYRYTCNTRNKQFASFGDHRPDLGNRFQLFYDSCNFFDEGGQTVGSKCKCSSSQRQQSSVIKPLFNDQDTSTEPICSQCTSGYEIVDERLPQFGSKYGVSIGVNCVDPVNIEYYKTQHIEMNGVIPCGVQTLLTLRNSNDESKKYGCQRALINATNTYSPEMLQHING</sequence>
<organism evidence="2 3">
    <name type="scientific">Musca hytrovirus</name>
    <name type="common">isolate Musca domestica/United States/Boucias/-</name>
    <name type="synonym">MHV</name>
    <dbReference type="NCBI Taxonomy" id="523909"/>
    <lineage>
        <taxon>Viruses</taxon>
        <taxon>Viruses incertae sedis</taxon>
        <taxon>Naldaviricetes</taxon>
        <taxon>Lefavirales</taxon>
        <taxon>Hytrosaviridae</taxon>
        <taxon>Muscavirus</taxon>
        <taxon>Muscavirus musdomesticae</taxon>
    </lineage>
</organism>
<keyword evidence="1" id="KW-1133">Transmembrane helix</keyword>
<dbReference type="GeneID" id="6295378"/>
<reference evidence="2 3" key="1">
    <citation type="journal article" date="2008" name="Virology">
        <title>Sequence analysis of a non-classified, non-occluded DNA virus that causes salivary gland hypertrophy of Musca domestica, MdSGHV.</title>
        <authorList>
            <person name="Garcia-Maruniak A."/>
            <person name="Maruniak J.E."/>
            <person name="Farmerie W."/>
            <person name="Boucias D.G."/>
        </authorList>
    </citation>
    <scope>NUCLEOTIDE SEQUENCE [LARGE SCALE GENOMIC DNA]</scope>
    <source>
        <strain evidence="3">Isolate Musca domestica/United States/Boucias/-</strain>
    </source>
</reference>
<name>B2YG66_MHVB</name>
<accession>B2YG66</accession>
<dbReference type="Pfam" id="PF04631">
    <property type="entry name" value="PIF2"/>
    <property type="match status" value="1"/>
</dbReference>
<dbReference type="KEGG" id="vg:6295378"/>
<dbReference type="Proteomes" id="UP000011274">
    <property type="component" value="Segment"/>
</dbReference>
<dbReference type="EMBL" id="EU522111">
    <property type="protein sequence ID" value="ACD03548.1"/>
    <property type="molecule type" value="Genomic_DNA"/>
</dbReference>
<keyword evidence="1" id="KW-0812">Transmembrane</keyword>
<dbReference type="InterPro" id="IPR006725">
    <property type="entry name" value="PIF2"/>
</dbReference>
<organismHost>
    <name type="scientific">Musca domestica</name>
    <name type="common">House fly</name>
    <dbReference type="NCBI Taxonomy" id="7370"/>
</organismHost>
<protein>
    <submittedName>
        <fullName evidence="2">Pif-2</fullName>
    </submittedName>
</protein>
<proteinExistence type="predicted"/>
<evidence type="ECO:0000256" key="1">
    <source>
        <dbReference type="SAM" id="Phobius"/>
    </source>
</evidence>
<feature type="transmembrane region" description="Helical" evidence="1">
    <location>
        <begin position="12"/>
        <end position="35"/>
    </location>
</feature>
<gene>
    <name evidence="2" type="primary">pif-2</name>
    <name evidence="2" type="ORF">MdSGHV089</name>
</gene>
<dbReference type="OrthoDB" id="7191at10239"/>
<evidence type="ECO:0000313" key="3">
    <source>
        <dbReference type="Proteomes" id="UP000011274"/>
    </source>
</evidence>